<evidence type="ECO:0000313" key="1">
    <source>
        <dbReference type="EMBL" id="KAI3937332.1"/>
    </source>
</evidence>
<protein>
    <submittedName>
        <fullName evidence="1">Uncharacterized protein</fullName>
    </submittedName>
</protein>
<dbReference type="AlphaFoldDB" id="A0AAD4T2C3"/>
<name>A0AAD4T2C3_9MAGN</name>
<reference evidence="1" key="1">
    <citation type="submission" date="2022-04" db="EMBL/GenBank/DDBJ databases">
        <title>A functionally conserved STORR gene fusion in Papaver species that diverged 16.8 million years ago.</title>
        <authorList>
            <person name="Catania T."/>
        </authorList>
    </citation>
    <scope>NUCLEOTIDE SEQUENCE</scope>
    <source>
        <strain evidence="1">S-188037</strain>
    </source>
</reference>
<sequence>MILVEHYAKLSTIGLNLLITSAWRVWFDFISRSSSFFRRDFEYGEKEDIIDASGSRTLILRRQDGWMCNQLFVYLVCGLFASKFDDTTTAIPDDQQKLPPPLPPTHHHMNVKSFVRFESVTFRRTKEATVKQNPMRQKTGLVEAVLFEVNDRDRIGGSFVGSDALCCTPELAKHGNCKVGEVIIHRRENGEWPYPNILRRRRERS</sequence>
<comment type="caution">
    <text evidence="1">The sequence shown here is derived from an EMBL/GenBank/DDBJ whole genome shotgun (WGS) entry which is preliminary data.</text>
</comment>
<dbReference type="Proteomes" id="UP001202328">
    <property type="component" value="Unassembled WGS sequence"/>
</dbReference>
<keyword evidence="2" id="KW-1185">Reference proteome</keyword>
<gene>
    <name evidence="1" type="ORF">MKW98_001903</name>
</gene>
<organism evidence="1 2">
    <name type="scientific">Papaver atlanticum</name>
    <dbReference type="NCBI Taxonomy" id="357466"/>
    <lineage>
        <taxon>Eukaryota</taxon>
        <taxon>Viridiplantae</taxon>
        <taxon>Streptophyta</taxon>
        <taxon>Embryophyta</taxon>
        <taxon>Tracheophyta</taxon>
        <taxon>Spermatophyta</taxon>
        <taxon>Magnoliopsida</taxon>
        <taxon>Ranunculales</taxon>
        <taxon>Papaveraceae</taxon>
        <taxon>Papaveroideae</taxon>
        <taxon>Papaver</taxon>
    </lineage>
</organism>
<proteinExistence type="predicted"/>
<accession>A0AAD4T2C3</accession>
<dbReference type="EMBL" id="JAJJMB010005785">
    <property type="protein sequence ID" value="KAI3937332.1"/>
    <property type="molecule type" value="Genomic_DNA"/>
</dbReference>
<evidence type="ECO:0000313" key="2">
    <source>
        <dbReference type="Proteomes" id="UP001202328"/>
    </source>
</evidence>